<gene>
    <name evidence="2" type="ORF">ACFSW7_03645</name>
</gene>
<comment type="caution">
    <text evidence="2">The sequence shown here is derived from an EMBL/GenBank/DDBJ whole genome shotgun (WGS) entry which is preliminary data.</text>
</comment>
<keyword evidence="1" id="KW-0732">Signal</keyword>
<reference evidence="3" key="1">
    <citation type="journal article" date="2019" name="Int. J. Syst. Evol. Microbiol.">
        <title>The Global Catalogue of Microorganisms (GCM) 10K type strain sequencing project: providing services to taxonomists for standard genome sequencing and annotation.</title>
        <authorList>
            <consortium name="The Broad Institute Genomics Platform"/>
            <consortium name="The Broad Institute Genome Sequencing Center for Infectious Disease"/>
            <person name="Wu L."/>
            <person name="Ma J."/>
        </authorList>
    </citation>
    <scope>NUCLEOTIDE SEQUENCE [LARGE SCALE GENOMIC DNA]</scope>
    <source>
        <strain evidence="3">TISTR 1514</strain>
    </source>
</reference>
<name>A0ABW5UV01_9MICO</name>
<protein>
    <recommendedName>
        <fullName evidence="4">Bacterial spore germination immunoglobulin-like domain-containing protein</fullName>
    </recommendedName>
</protein>
<evidence type="ECO:0000256" key="1">
    <source>
        <dbReference type="SAM" id="SignalP"/>
    </source>
</evidence>
<dbReference type="EMBL" id="JBHUNE010000003">
    <property type="protein sequence ID" value="MFD2757472.1"/>
    <property type="molecule type" value="Genomic_DNA"/>
</dbReference>
<dbReference type="Proteomes" id="UP001597492">
    <property type="component" value="Unassembled WGS sequence"/>
</dbReference>
<evidence type="ECO:0000313" key="3">
    <source>
        <dbReference type="Proteomes" id="UP001597492"/>
    </source>
</evidence>
<keyword evidence="3" id="KW-1185">Reference proteome</keyword>
<accession>A0ABW5UV01</accession>
<sequence length="335" mass="35211">MRRRLVAMAVALGVGVSLLVAGCAPQDESSVVALENTAVEPEASPKGVVVQPAVHGPDSGIEVPGLRIESLTYGTADEFDYFSASELVDNEQAPRDTTEVTTVVPAPGQVLVAAKVYAAVPLEMPTVKLQDAPIELSLWAGDTQLEFAGGELTIEAGLSDYEFVMSVPEADADRVELVATVGDRSERLRLSDGVRSQSDAVEHNAFGAEASVDSVPWEVDSFAGYVRTVAVYPAVPASFTGAGADLGWAPDGTTYVGLRIHSVVADDRSTLTLRLDDGTELEPADSPENPGSGTFWFEVPTDAGTADVLVHLASSDTTVDTPVEVPLRLETPDES</sequence>
<evidence type="ECO:0008006" key="4">
    <source>
        <dbReference type="Google" id="ProtNLM"/>
    </source>
</evidence>
<proteinExistence type="predicted"/>
<feature type="signal peptide" evidence="1">
    <location>
        <begin position="1"/>
        <end position="21"/>
    </location>
</feature>
<evidence type="ECO:0000313" key="2">
    <source>
        <dbReference type="EMBL" id="MFD2757472.1"/>
    </source>
</evidence>
<feature type="chain" id="PRO_5046480367" description="Bacterial spore germination immunoglobulin-like domain-containing protein" evidence="1">
    <location>
        <begin position="22"/>
        <end position="335"/>
    </location>
</feature>
<dbReference type="PROSITE" id="PS51257">
    <property type="entry name" value="PROKAR_LIPOPROTEIN"/>
    <property type="match status" value="1"/>
</dbReference>
<dbReference type="RefSeq" id="WP_154651513.1">
    <property type="nucleotide sequence ID" value="NZ_JBHUNE010000003.1"/>
</dbReference>
<organism evidence="2 3">
    <name type="scientific">Gulosibacter faecalis</name>
    <dbReference type="NCBI Taxonomy" id="272240"/>
    <lineage>
        <taxon>Bacteria</taxon>
        <taxon>Bacillati</taxon>
        <taxon>Actinomycetota</taxon>
        <taxon>Actinomycetes</taxon>
        <taxon>Micrococcales</taxon>
        <taxon>Microbacteriaceae</taxon>
        <taxon>Gulosibacter</taxon>
    </lineage>
</organism>